<evidence type="ECO:0000256" key="10">
    <source>
        <dbReference type="ARBA" id="ARBA00029409"/>
    </source>
</evidence>
<dbReference type="InterPro" id="IPR000550">
    <property type="entry name" value="Hppk"/>
</dbReference>
<comment type="similarity">
    <text evidence="2">Belongs to the HPPK family.</text>
</comment>
<organism evidence="14 15">
    <name type="scientific">Cognatilysobacter lacus</name>
    <dbReference type="NCBI Taxonomy" id="1643323"/>
    <lineage>
        <taxon>Bacteria</taxon>
        <taxon>Pseudomonadati</taxon>
        <taxon>Pseudomonadota</taxon>
        <taxon>Gammaproteobacteria</taxon>
        <taxon>Lysobacterales</taxon>
        <taxon>Lysobacteraceae</taxon>
        <taxon>Cognatilysobacter</taxon>
    </lineage>
</organism>
<evidence type="ECO:0000256" key="2">
    <source>
        <dbReference type="ARBA" id="ARBA00005810"/>
    </source>
</evidence>
<dbReference type="GO" id="GO:0016301">
    <property type="term" value="F:kinase activity"/>
    <property type="evidence" value="ECO:0007669"/>
    <property type="project" value="UniProtKB-KW"/>
</dbReference>
<keyword evidence="15" id="KW-1185">Reference proteome</keyword>
<dbReference type="PANTHER" id="PTHR43071:SF1">
    <property type="entry name" value="2-AMINO-4-HYDROXY-6-HYDROXYMETHYLDIHYDROPTERIDINE PYROPHOSPHOKINASE"/>
    <property type="match status" value="1"/>
</dbReference>
<name>A0A5D8Z707_9GAMM</name>
<sequence length="164" mass="17287">MTATVEAYVGLGANIGDSVRVVEAAIGWLAAAEGCRATGRSSLYRTAAWGVTDQPHFINAVVRLETTLAAPDVLALLLRLEGQAGRDRASGTRWGPRQLDLDLLLYGDATIAVPGLRVPHPHIHERAFVLVPLAEVAPSLVIPGQGAVAELLARVATADIEALR</sequence>
<dbReference type="PANTHER" id="PTHR43071">
    <property type="entry name" value="2-AMINO-4-HYDROXY-6-HYDROXYMETHYLDIHYDROPTERIDINE PYROPHOSPHOKINASE"/>
    <property type="match status" value="1"/>
</dbReference>
<evidence type="ECO:0000256" key="3">
    <source>
        <dbReference type="ARBA" id="ARBA00013253"/>
    </source>
</evidence>
<dbReference type="GO" id="GO:0005524">
    <property type="term" value="F:ATP binding"/>
    <property type="evidence" value="ECO:0007669"/>
    <property type="project" value="UniProtKB-KW"/>
</dbReference>
<accession>A0A5D8Z707</accession>
<dbReference type="CDD" id="cd00483">
    <property type="entry name" value="HPPK"/>
    <property type="match status" value="1"/>
</dbReference>
<comment type="function">
    <text evidence="10">Catalyzes the transfer of pyrophosphate from adenosine triphosphate (ATP) to 6-hydroxymethyl-7,8-dihydropterin, an enzymatic step in folate biosynthesis pathway.</text>
</comment>
<dbReference type="Proteomes" id="UP000323164">
    <property type="component" value="Unassembled WGS sequence"/>
</dbReference>
<evidence type="ECO:0000256" key="4">
    <source>
        <dbReference type="ARBA" id="ARBA00016218"/>
    </source>
</evidence>
<dbReference type="NCBIfam" id="TIGR01498">
    <property type="entry name" value="folK"/>
    <property type="match status" value="1"/>
</dbReference>
<dbReference type="UniPathway" id="UPA00077">
    <property type="reaction ID" value="UER00155"/>
</dbReference>
<evidence type="ECO:0000256" key="7">
    <source>
        <dbReference type="ARBA" id="ARBA00022777"/>
    </source>
</evidence>
<keyword evidence="5 14" id="KW-0808">Transferase</keyword>
<dbReference type="Gene3D" id="3.30.70.560">
    <property type="entry name" value="7,8-Dihydro-6-hydroxymethylpterin-pyrophosphokinase HPPK"/>
    <property type="match status" value="1"/>
</dbReference>
<feature type="domain" description="7,8-dihydro-6-hydroxymethylpterin-pyrophosphokinase" evidence="13">
    <location>
        <begin position="93"/>
        <end position="104"/>
    </location>
</feature>
<dbReference type="RefSeq" id="WP_149352212.1">
    <property type="nucleotide sequence ID" value="NZ_VTRV01000034.1"/>
</dbReference>
<dbReference type="SUPFAM" id="SSF55083">
    <property type="entry name" value="6-hydroxymethyl-7,8-dihydropterin pyrophosphokinase, HPPK"/>
    <property type="match status" value="1"/>
</dbReference>
<keyword evidence="7 14" id="KW-0418">Kinase</keyword>
<evidence type="ECO:0000256" key="8">
    <source>
        <dbReference type="ARBA" id="ARBA00022840"/>
    </source>
</evidence>
<evidence type="ECO:0000259" key="13">
    <source>
        <dbReference type="PROSITE" id="PS00794"/>
    </source>
</evidence>
<dbReference type="EC" id="2.7.6.3" evidence="3"/>
<evidence type="ECO:0000256" key="9">
    <source>
        <dbReference type="ARBA" id="ARBA00022909"/>
    </source>
</evidence>
<evidence type="ECO:0000256" key="1">
    <source>
        <dbReference type="ARBA" id="ARBA00005051"/>
    </source>
</evidence>
<keyword evidence="6" id="KW-0547">Nucleotide-binding</keyword>
<dbReference type="OrthoDB" id="9808041at2"/>
<dbReference type="PROSITE" id="PS00794">
    <property type="entry name" value="HPPK"/>
    <property type="match status" value="1"/>
</dbReference>
<dbReference type="GO" id="GO:0046654">
    <property type="term" value="P:tetrahydrofolate biosynthetic process"/>
    <property type="evidence" value="ECO:0007669"/>
    <property type="project" value="UniProtKB-UniPathway"/>
</dbReference>
<comment type="caution">
    <text evidence="14">The sequence shown here is derived from an EMBL/GenBank/DDBJ whole genome shotgun (WGS) entry which is preliminary data.</text>
</comment>
<keyword evidence="9" id="KW-0289">Folate biosynthesis</keyword>
<proteinExistence type="inferred from homology"/>
<evidence type="ECO:0000313" key="14">
    <source>
        <dbReference type="EMBL" id="TZF90571.1"/>
    </source>
</evidence>
<dbReference type="Pfam" id="PF01288">
    <property type="entry name" value="HPPK"/>
    <property type="match status" value="1"/>
</dbReference>
<evidence type="ECO:0000256" key="11">
    <source>
        <dbReference type="ARBA" id="ARBA00029766"/>
    </source>
</evidence>
<dbReference type="EMBL" id="VTRV01000034">
    <property type="protein sequence ID" value="TZF90571.1"/>
    <property type="molecule type" value="Genomic_DNA"/>
</dbReference>
<evidence type="ECO:0000256" key="6">
    <source>
        <dbReference type="ARBA" id="ARBA00022741"/>
    </source>
</evidence>
<protein>
    <recommendedName>
        <fullName evidence="4">2-amino-4-hydroxy-6-hydroxymethyldihydropteridine pyrophosphokinase</fullName>
        <ecNumber evidence="3">2.7.6.3</ecNumber>
    </recommendedName>
    <alternativeName>
        <fullName evidence="11">6-hydroxymethyl-7,8-dihydropterin pyrophosphokinase</fullName>
    </alternativeName>
    <alternativeName>
        <fullName evidence="12">7,8-dihydro-6-hydroxymethylpterin-pyrophosphokinase</fullName>
    </alternativeName>
</protein>
<evidence type="ECO:0000256" key="5">
    <source>
        <dbReference type="ARBA" id="ARBA00022679"/>
    </source>
</evidence>
<dbReference type="GO" id="GO:0046656">
    <property type="term" value="P:folic acid biosynthetic process"/>
    <property type="evidence" value="ECO:0007669"/>
    <property type="project" value="UniProtKB-KW"/>
</dbReference>
<evidence type="ECO:0000256" key="12">
    <source>
        <dbReference type="ARBA" id="ARBA00033413"/>
    </source>
</evidence>
<gene>
    <name evidence="14" type="primary">folK</name>
    <name evidence="14" type="ORF">FW784_04735</name>
</gene>
<dbReference type="InterPro" id="IPR035907">
    <property type="entry name" value="Hppk_sf"/>
</dbReference>
<reference evidence="14 15" key="1">
    <citation type="submission" date="2019-08" db="EMBL/GenBank/DDBJ databases">
        <title>Draft genome sequence of Lysobacter sp. UKS-15.</title>
        <authorList>
            <person name="Im W.-T."/>
        </authorList>
    </citation>
    <scope>NUCLEOTIDE SEQUENCE [LARGE SCALE GENOMIC DNA]</scope>
    <source>
        <strain evidence="14 15">UKS-15</strain>
    </source>
</reference>
<comment type="pathway">
    <text evidence="1">Cofactor biosynthesis; tetrahydrofolate biosynthesis; 2-amino-4-hydroxy-6-hydroxymethyl-7,8-dihydropteridine diphosphate from 7,8-dihydroneopterin triphosphate: step 4/4.</text>
</comment>
<dbReference type="GO" id="GO:0003848">
    <property type="term" value="F:2-amino-4-hydroxy-6-hydroxymethyldihydropteridine diphosphokinase activity"/>
    <property type="evidence" value="ECO:0007669"/>
    <property type="project" value="UniProtKB-EC"/>
</dbReference>
<evidence type="ECO:0000313" key="15">
    <source>
        <dbReference type="Proteomes" id="UP000323164"/>
    </source>
</evidence>
<dbReference type="AlphaFoldDB" id="A0A5D8Z707"/>
<keyword evidence="8" id="KW-0067">ATP-binding</keyword>